<evidence type="ECO:0000256" key="4">
    <source>
        <dbReference type="ARBA" id="ARBA00022692"/>
    </source>
</evidence>
<keyword evidence="4 7" id="KW-0812">Transmembrane</keyword>
<evidence type="ECO:0000256" key="7">
    <source>
        <dbReference type="RuleBase" id="RU910716"/>
    </source>
</evidence>
<keyword evidence="6 7" id="KW-0472">Membrane</keyword>
<feature type="transmembrane region" description="Helical" evidence="7">
    <location>
        <begin position="159"/>
        <end position="177"/>
    </location>
</feature>
<protein>
    <recommendedName>
        <fullName evidence="7">XK-related protein</fullName>
    </recommendedName>
</protein>
<feature type="transmembrane region" description="Helical" evidence="7">
    <location>
        <begin position="224"/>
        <end position="248"/>
    </location>
</feature>
<dbReference type="AlphaFoldDB" id="A0A7I8V6E8"/>
<evidence type="ECO:0000313" key="9">
    <source>
        <dbReference type="EMBL" id="CAD5111885.1"/>
    </source>
</evidence>
<organism evidence="9 10">
    <name type="scientific">Dimorphilus gyrociliatus</name>
    <dbReference type="NCBI Taxonomy" id="2664684"/>
    <lineage>
        <taxon>Eukaryota</taxon>
        <taxon>Metazoa</taxon>
        <taxon>Spiralia</taxon>
        <taxon>Lophotrochozoa</taxon>
        <taxon>Annelida</taxon>
        <taxon>Polychaeta</taxon>
        <taxon>Polychaeta incertae sedis</taxon>
        <taxon>Dinophilidae</taxon>
        <taxon>Dimorphilus</taxon>
    </lineage>
</organism>
<evidence type="ECO:0000256" key="3">
    <source>
        <dbReference type="ARBA" id="ARBA00022475"/>
    </source>
</evidence>
<dbReference type="Pfam" id="PF09815">
    <property type="entry name" value="XK-related"/>
    <property type="match status" value="1"/>
</dbReference>
<evidence type="ECO:0000256" key="1">
    <source>
        <dbReference type="ARBA" id="ARBA00004651"/>
    </source>
</evidence>
<evidence type="ECO:0000256" key="5">
    <source>
        <dbReference type="ARBA" id="ARBA00022989"/>
    </source>
</evidence>
<comment type="caution">
    <text evidence="9">The sequence shown here is derived from an EMBL/GenBank/DDBJ whole genome shotgun (WGS) entry which is preliminary data.</text>
</comment>
<feature type="transmembrane region" description="Helical" evidence="7">
    <location>
        <begin position="38"/>
        <end position="57"/>
    </location>
</feature>
<keyword evidence="10" id="KW-1185">Reference proteome</keyword>
<feature type="region of interest" description="Disordered" evidence="8">
    <location>
        <begin position="449"/>
        <end position="470"/>
    </location>
</feature>
<proteinExistence type="inferred from homology"/>
<dbReference type="GO" id="GO:0005886">
    <property type="term" value="C:plasma membrane"/>
    <property type="evidence" value="ECO:0007669"/>
    <property type="project" value="UniProtKB-SubCell"/>
</dbReference>
<dbReference type="InterPro" id="IPR050895">
    <property type="entry name" value="XK-related_scramblase"/>
</dbReference>
<feature type="transmembrane region" description="Helical" evidence="7">
    <location>
        <begin position="183"/>
        <end position="203"/>
    </location>
</feature>
<evidence type="ECO:0000256" key="2">
    <source>
        <dbReference type="ARBA" id="ARBA00008789"/>
    </source>
</evidence>
<feature type="transmembrane region" description="Helical" evidence="7">
    <location>
        <begin position="336"/>
        <end position="359"/>
    </location>
</feature>
<reference evidence="9 10" key="1">
    <citation type="submission" date="2020-08" db="EMBL/GenBank/DDBJ databases">
        <authorList>
            <person name="Hejnol A."/>
        </authorList>
    </citation>
    <scope>NUCLEOTIDE SEQUENCE [LARGE SCALE GENOMIC DNA]</scope>
</reference>
<dbReference type="Proteomes" id="UP000549394">
    <property type="component" value="Unassembled WGS sequence"/>
</dbReference>
<keyword evidence="3" id="KW-1003">Cell membrane</keyword>
<dbReference type="EMBL" id="CAJFCJ010000002">
    <property type="protein sequence ID" value="CAD5111885.1"/>
    <property type="molecule type" value="Genomic_DNA"/>
</dbReference>
<feature type="transmembrane region" description="Helical" evidence="7">
    <location>
        <begin position="254"/>
        <end position="270"/>
    </location>
</feature>
<keyword evidence="5 7" id="KW-1133">Transmembrane helix</keyword>
<comment type="subcellular location">
    <subcellularLocation>
        <location evidence="1">Cell membrane</location>
        <topology evidence="1">Multi-pass membrane protein</topology>
    </subcellularLocation>
    <subcellularLocation>
        <location evidence="7">Membrane</location>
        <topology evidence="7">Multi-pass membrane protein</topology>
    </subcellularLocation>
</comment>
<dbReference type="PANTHER" id="PTHR16024:SF6">
    <property type="entry name" value="XK-RELATED PROTEIN"/>
    <property type="match status" value="1"/>
</dbReference>
<dbReference type="PANTHER" id="PTHR16024">
    <property type="entry name" value="XK-RELATED PROTEIN"/>
    <property type="match status" value="1"/>
</dbReference>
<comment type="similarity">
    <text evidence="2 7">Belongs to the XK family.</text>
</comment>
<evidence type="ECO:0000313" key="10">
    <source>
        <dbReference type="Proteomes" id="UP000549394"/>
    </source>
</evidence>
<name>A0A7I8V6E8_9ANNE</name>
<feature type="transmembrane region" description="Helical" evidence="7">
    <location>
        <begin position="310"/>
        <end position="330"/>
    </location>
</feature>
<feature type="transmembrane region" description="Helical" evidence="7">
    <location>
        <begin position="77"/>
        <end position="96"/>
    </location>
</feature>
<evidence type="ECO:0000256" key="6">
    <source>
        <dbReference type="ARBA" id="ARBA00023136"/>
    </source>
</evidence>
<feature type="compositionally biased region" description="Basic and acidic residues" evidence="8">
    <location>
        <begin position="452"/>
        <end position="470"/>
    </location>
</feature>
<gene>
    <name evidence="9" type="ORF">DGYR_LOCUS1113</name>
</gene>
<accession>A0A7I8V6E8</accession>
<sequence>MDDSMAGTENKVKRKLRFYSTENEKVTENIADSSQATFRYLIIFNGIIILFSTLTLIADHSTDIIVSIEYGIEGHFIWASLTLTFLLVPSVLVQIYSARCYSTTNENSKTDLVCILSHVFQIQPYERYWRLGVAFAKVKQEEDLNNCIRRQSDLSKIRLISACIGSGPQLTLQLFIILQTNDWTRVTVCSAIFSGVSLIWSIGSQWHCFRQENSTDYSFLLRRIIFVMVYQTGFLTSRILAIICLAFMLKAYVFAVLAIHGLFVFFWILLQKKDICPINVKEVFDKFVISLIHMFIFFNTKEGSTRLRMVVYYAITGAENFLFAIIWFLYDSPTPLNIALLSLTLSTFCIGVLLLLLFYRFCHPGGPIRCSYSSRKTLTIPPTPATPMPNSFQHYSIDTSACLDYAEPETKFNLTEMIMNGTTSCESNSFIFGNGWNEQECGRMISLTPKETSGDRLEDSYLGQRKVEHQ</sequence>
<dbReference type="InterPro" id="IPR018629">
    <property type="entry name" value="XK-rel"/>
</dbReference>
<evidence type="ECO:0000256" key="8">
    <source>
        <dbReference type="SAM" id="MobiDB-lite"/>
    </source>
</evidence>
<dbReference type="OrthoDB" id="6280992at2759"/>